<protein>
    <recommendedName>
        <fullName evidence="2">RING-type domain-containing protein</fullName>
    </recommendedName>
</protein>
<evidence type="ECO:0000313" key="3">
    <source>
        <dbReference type="EMBL" id="MPA30863.1"/>
    </source>
</evidence>
<name>A0A5B6YHE6_DAVIN</name>
<dbReference type="Pfam" id="PF13920">
    <property type="entry name" value="zf-C3HC4_3"/>
    <property type="match status" value="1"/>
</dbReference>
<keyword evidence="1" id="KW-0863">Zinc-finger</keyword>
<evidence type="ECO:0000259" key="2">
    <source>
        <dbReference type="PROSITE" id="PS50089"/>
    </source>
</evidence>
<dbReference type="InterPro" id="IPR013083">
    <property type="entry name" value="Znf_RING/FYVE/PHD"/>
</dbReference>
<keyword evidence="1" id="KW-0862">Zinc</keyword>
<reference evidence="3" key="1">
    <citation type="submission" date="2019-08" db="EMBL/GenBank/DDBJ databases">
        <title>Reference gene set and small RNA set construction with multiple tissues from Davidia involucrata Baill.</title>
        <authorList>
            <person name="Yang H."/>
            <person name="Zhou C."/>
            <person name="Li G."/>
            <person name="Wang J."/>
            <person name="Gao P."/>
            <person name="Wang M."/>
            <person name="Wang R."/>
            <person name="Zhao Y."/>
        </authorList>
    </citation>
    <scope>NUCLEOTIDE SEQUENCE</scope>
    <source>
        <tissue evidence="3">Mixed with DoveR01_LX</tissue>
    </source>
</reference>
<keyword evidence="1" id="KW-0479">Metal-binding</keyword>
<dbReference type="EMBL" id="GHES01000304">
    <property type="protein sequence ID" value="MPA30863.1"/>
    <property type="molecule type" value="Transcribed_RNA"/>
</dbReference>
<dbReference type="AlphaFoldDB" id="A0A5B6YHE6"/>
<organism evidence="3">
    <name type="scientific">Davidia involucrata</name>
    <name type="common">Dove tree</name>
    <dbReference type="NCBI Taxonomy" id="16924"/>
    <lineage>
        <taxon>Eukaryota</taxon>
        <taxon>Viridiplantae</taxon>
        <taxon>Streptophyta</taxon>
        <taxon>Embryophyta</taxon>
        <taxon>Tracheophyta</taxon>
        <taxon>Spermatophyta</taxon>
        <taxon>Magnoliopsida</taxon>
        <taxon>eudicotyledons</taxon>
        <taxon>Gunneridae</taxon>
        <taxon>Pentapetalae</taxon>
        <taxon>asterids</taxon>
        <taxon>Cornales</taxon>
        <taxon>Nyssaceae</taxon>
        <taxon>Davidia</taxon>
    </lineage>
</organism>
<dbReference type="Gene3D" id="3.30.40.10">
    <property type="entry name" value="Zinc/RING finger domain, C3HC4 (zinc finger)"/>
    <property type="match status" value="1"/>
</dbReference>
<dbReference type="GO" id="GO:0008270">
    <property type="term" value="F:zinc ion binding"/>
    <property type="evidence" value="ECO:0007669"/>
    <property type="project" value="UniProtKB-KW"/>
</dbReference>
<sequence length="207" mass="22733">MDGVERRRRVWKDLKQRLGIKGIGFCGSSWSVRASDINAREDGFDEDEQYHEREDEEEQIMGMGGDVGQIPAADSSIPPCVGQTPAPTSAGMNLATALAAERNQRSVGPTIGVIAGRPVAPLKSLMRLFEETDGVDGMKRKKRDREGKGEGEGEVDSLCCVCIERNKGAAFIPCGHTFCRVCSRELWLNRGSCPLCNRSIIEILDIY</sequence>
<dbReference type="PROSITE" id="PS50089">
    <property type="entry name" value="ZF_RING_2"/>
    <property type="match status" value="1"/>
</dbReference>
<dbReference type="SUPFAM" id="SSF57850">
    <property type="entry name" value="RING/U-box"/>
    <property type="match status" value="1"/>
</dbReference>
<dbReference type="InterPro" id="IPR001841">
    <property type="entry name" value="Znf_RING"/>
</dbReference>
<gene>
    <name evidence="3" type="ORF">Din_000304</name>
</gene>
<accession>A0A5B6YHE6</accession>
<evidence type="ECO:0000256" key="1">
    <source>
        <dbReference type="PROSITE-ProRule" id="PRU00175"/>
    </source>
</evidence>
<feature type="domain" description="RING-type" evidence="2">
    <location>
        <begin position="159"/>
        <end position="197"/>
    </location>
</feature>
<dbReference type="PANTHER" id="PTHR46629">
    <property type="entry name" value="OS01G0917900 PROTEIN"/>
    <property type="match status" value="1"/>
</dbReference>
<proteinExistence type="predicted"/>
<dbReference type="SMART" id="SM00184">
    <property type="entry name" value="RING"/>
    <property type="match status" value="1"/>
</dbReference>